<dbReference type="Pfam" id="PF06445">
    <property type="entry name" value="GyrI-like"/>
    <property type="match status" value="1"/>
</dbReference>
<evidence type="ECO:0000259" key="1">
    <source>
        <dbReference type="SMART" id="SM00871"/>
    </source>
</evidence>
<dbReference type="RefSeq" id="WP_192281739.1">
    <property type="nucleotide sequence ID" value="NZ_JACZDF010000008.1"/>
</dbReference>
<feature type="domain" description="AraC effector-binding" evidence="1">
    <location>
        <begin position="8"/>
        <end position="159"/>
    </location>
</feature>
<dbReference type="SUPFAM" id="SSF55136">
    <property type="entry name" value="Probable bacterial effector-binding domain"/>
    <property type="match status" value="1"/>
</dbReference>
<keyword evidence="3" id="KW-1185">Reference proteome</keyword>
<dbReference type="InterPro" id="IPR010499">
    <property type="entry name" value="AraC_E-bd"/>
</dbReference>
<dbReference type="SMART" id="SM00871">
    <property type="entry name" value="AraC_E_bind"/>
    <property type="match status" value="1"/>
</dbReference>
<evidence type="ECO:0000313" key="2">
    <source>
        <dbReference type="EMBL" id="MBD9700330.1"/>
    </source>
</evidence>
<proteinExistence type="predicted"/>
<protein>
    <submittedName>
        <fullName evidence="2">GyrI-like domain-containing protein</fullName>
    </submittedName>
</protein>
<dbReference type="Proteomes" id="UP000642107">
    <property type="component" value="Unassembled WGS sequence"/>
</dbReference>
<accession>A0ABR9DWH8</accession>
<reference evidence="2 3" key="1">
    <citation type="submission" date="2020-09" db="EMBL/GenBank/DDBJ databases">
        <title>Flavimobilis rhizosphaerae sp. nov., isolated from rhizosphere soil of Spartina alterniflora.</title>
        <authorList>
            <person name="Hanqin C."/>
        </authorList>
    </citation>
    <scope>NUCLEOTIDE SEQUENCE [LARGE SCALE GENOMIC DNA]</scope>
    <source>
        <strain evidence="2 3">GY 10621</strain>
    </source>
</reference>
<evidence type="ECO:0000313" key="3">
    <source>
        <dbReference type="Proteomes" id="UP000642107"/>
    </source>
</evidence>
<sequence>MRTPGGPMHVELVKLPPQTVLAIRDEVAVGELGAFLPVAYAELDLALAATGHAAAGPFVAWYHSRSGAATDVSAAVALSPATMVTHGRATTRSLPGGPALVTTHRGAYACLPHVWMRLEDERVARGLDLRGDLLEEYVSEPAPGGDPAAAVTRLVMPVLTP</sequence>
<dbReference type="InterPro" id="IPR029442">
    <property type="entry name" value="GyrI-like"/>
</dbReference>
<dbReference type="EMBL" id="JACZDF010000008">
    <property type="protein sequence ID" value="MBD9700330.1"/>
    <property type="molecule type" value="Genomic_DNA"/>
</dbReference>
<dbReference type="Gene3D" id="3.20.80.10">
    <property type="entry name" value="Regulatory factor, effector binding domain"/>
    <property type="match status" value="1"/>
</dbReference>
<gene>
    <name evidence="2" type="ORF">IGS67_12655</name>
</gene>
<dbReference type="InterPro" id="IPR011256">
    <property type="entry name" value="Reg_factor_effector_dom_sf"/>
</dbReference>
<name>A0ABR9DWH8_9MICO</name>
<comment type="caution">
    <text evidence="2">The sequence shown here is derived from an EMBL/GenBank/DDBJ whole genome shotgun (WGS) entry which is preliminary data.</text>
</comment>
<organism evidence="2 3">
    <name type="scientific">Flavimobilis rhizosphaerae</name>
    <dbReference type="NCBI Taxonomy" id="2775421"/>
    <lineage>
        <taxon>Bacteria</taxon>
        <taxon>Bacillati</taxon>
        <taxon>Actinomycetota</taxon>
        <taxon>Actinomycetes</taxon>
        <taxon>Micrococcales</taxon>
        <taxon>Jonesiaceae</taxon>
        <taxon>Flavimobilis</taxon>
    </lineage>
</organism>